<comment type="caution">
    <text evidence="4">The sequence shown here is derived from an EMBL/GenBank/DDBJ whole genome shotgun (WGS) entry which is preliminary data.</text>
</comment>
<reference evidence="4 5" key="1">
    <citation type="journal article" date="2012" name="J. Bacteriol.">
        <title>Genome Sequence of the Halotolerant Bacterium Imtechella halotolerans K1T.</title>
        <authorList>
            <person name="Kumar S."/>
            <person name="Vikram S."/>
            <person name="Subramanian S."/>
            <person name="Raghava G.P."/>
            <person name="Pinnaka A.K."/>
        </authorList>
    </citation>
    <scope>NUCLEOTIDE SEQUENCE [LARGE SCALE GENOMIC DNA]</scope>
    <source>
        <strain evidence="4 5">K1</strain>
    </source>
</reference>
<dbReference type="Pfam" id="PF25087">
    <property type="entry name" value="GMPPB_C"/>
    <property type="match status" value="1"/>
</dbReference>
<dbReference type="RefSeq" id="WP_008241480.1">
    <property type="nucleotide sequence ID" value="NZ_AJJU01000040.1"/>
</dbReference>
<dbReference type="EMBL" id="AJJU01000040">
    <property type="protein sequence ID" value="EID71672.1"/>
    <property type="molecule type" value="Genomic_DNA"/>
</dbReference>
<dbReference type="Gene3D" id="3.40.50.20">
    <property type="match status" value="1"/>
</dbReference>
<keyword evidence="4" id="KW-0808">Transferase</keyword>
<proteinExistence type="inferred from homology"/>
<gene>
    <name evidence="4" type="ORF">W5A_13255</name>
</gene>
<dbReference type="STRING" id="946077.W5A_13255"/>
<dbReference type="PANTHER" id="PTHR43300">
    <property type="entry name" value="ACETYLTRANSFERASE"/>
    <property type="match status" value="1"/>
</dbReference>
<dbReference type="InterPro" id="IPR050179">
    <property type="entry name" value="Trans_hexapeptide_repeat"/>
</dbReference>
<evidence type="ECO:0000256" key="1">
    <source>
        <dbReference type="ARBA" id="ARBA00007274"/>
    </source>
</evidence>
<feature type="domain" description="Mannose-1-phosphate guanyltransferase C-terminal" evidence="3">
    <location>
        <begin position="82"/>
        <end position="170"/>
    </location>
</feature>
<dbReference type="InterPro" id="IPR041561">
    <property type="entry name" value="PglD_N"/>
</dbReference>
<organism evidence="4 5">
    <name type="scientific">Imtechella halotolerans K1</name>
    <dbReference type="NCBI Taxonomy" id="946077"/>
    <lineage>
        <taxon>Bacteria</taxon>
        <taxon>Pseudomonadati</taxon>
        <taxon>Bacteroidota</taxon>
        <taxon>Flavobacteriia</taxon>
        <taxon>Flavobacteriales</taxon>
        <taxon>Flavobacteriaceae</taxon>
        <taxon>Imtechella</taxon>
    </lineage>
</organism>
<dbReference type="GO" id="GO:0016740">
    <property type="term" value="F:transferase activity"/>
    <property type="evidence" value="ECO:0007669"/>
    <property type="project" value="UniProtKB-KW"/>
</dbReference>
<sequence length="175" mass="18961">MSMNEYLIYGYGGHAIVISEGVKLIGGIVNGYFDDNKSENFKNSFISSYNPNHFPNSPVLIAIGNNEIRMRVSRLIKHNYGVFIHPKAIIAEGVEIGEGTVVLAGAVIQPGVKIGKHVIINANVVLDHGSVINNFCSIYPNSYIGSNTVLCEGVTINACTSIQRNSILNHWTTVG</sequence>
<dbReference type="Proteomes" id="UP000005938">
    <property type="component" value="Unassembled WGS sequence"/>
</dbReference>
<dbReference type="SUPFAM" id="SSF51161">
    <property type="entry name" value="Trimeric LpxA-like enzymes"/>
    <property type="match status" value="1"/>
</dbReference>
<keyword evidence="5" id="KW-1185">Reference proteome</keyword>
<protein>
    <submittedName>
        <fullName evidence="4">Transferase</fullName>
    </submittedName>
</protein>
<dbReference type="Pfam" id="PF17836">
    <property type="entry name" value="PglD_N"/>
    <property type="match status" value="1"/>
</dbReference>
<evidence type="ECO:0000313" key="4">
    <source>
        <dbReference type="EMBL" id="EID71672.1"/>
    </source>
</evidence>
<evidence type="ECO:0000259" key="2">
    <source>
        <dbReference type="Pfam" id="PF17836"/>
    </source>
</evidence>
<dbReference type="InterPro" id="IPR011004">
    <property type="entry name" value="Trimer_LpxA-like_sf"/>
</dbReference>
<feature type="domain" description="PglD N-terminal" evidence="2">
    <location>
        <begin position="7"/>
        <end position="73"/>
    </location>
</feature>
<dbReference type="PANTHER" id="PTHR43300:SF7">
    <property type="entry name" value="UDP-N-ACETYLBACILLOSAMINE N-ACETYLTRANSFERASE"/>
    <property type="match status" value="1"/>
</dbReference>
<dbReference type="AlphaFoldDB" id="I0W5K6"/>
<name>I0W5K6_9FLAO</name>
<dbReference type="InterPro" id="IPR056729">
    <property type="entry name" value="GMPPB_C"/>
</dbReference>
<evidence type="ECO:0000259" key="3">
    <source>
        <dbReference type="Pfam" id="PF25087"/>
    </source>
</evidence>
<dbReference type="eggNOG" id="COG0110">
    <property type="taxonomic scope" value="Bacteria"/>
</dbReference>
<dbReference type="Gene3D" id="2.160.10.10">
    <property type="entry name" value="Hexapeptide repeat proteins"/>
    <property type="match status" value="1"/>
</dbReference>
<comment type="similarity">
    <text evidence="1">Belongs to the transferase hexapeptide repeat family.</text>
</comment>
<evidence type="ECO:0000313" key="5">
    <source>
        <dbReference type="Proteomes" id="UP000005938"/>
    </source>
</evidence>
<accession>I0W5K6</accession>